<organism evidence="3 4">
    <name type="scientific">Enterobacillus tribolii</name>
    <dbReference type="NCBI Taxonomy" id="1487935"/>
    <lineage>
        <taxon>Bacteria</taxon>
        <taxon>Pseudomonadati</taxon>
        <taxon>Pseudomonadota</taxon>
        <taxon>Gammaproteobacteria</taxon>
        <taxon>Enterobacterales</taxon>
        <taxon>Hafniaceae</taxon>
        <taxon>Enterobacillus</taxon>
    </lineage>
</organism>
<dbReference type="InterPro" id="IPR007049">
    <property type="entry name" value="Carb-sel_porin_OprB"/>
</dbReference>
<dbReference type="Gene3D" id="2.40.160.180">
    <property type="entry name" value="Carbohydrate-selective porin OprB"/>
    <property type="match status" value="1"/>
</dbReference>
<dbReference type="PANTHER" id="PTHR37944">
    <property type="entry name" value="PORIN B"/>
    <property type="match status" value="1"/>
</dbReference>
<protein>
    <submittedName>
        <fullName evidence="3">OprB family porin</fullName>
    </submittedName>
</protein>
<dbReference type="Proteomes" id="UP000254848">
    <property type="component" value="Unassembled WGS sequence"/>
</dbReference>
<dbReference type="InterPro" id="IPR052932">
    <property type="entry name" value="OprB_Porin"/>
</dbReference>
<evidence type="ECO:0000256" key="1">
    <source>
        <dbReference type="ARBA" id="ARBA00008769"/>
    </source>
</evidence>
<dbReference type="EMBL" id="QRAP01000010">
    <property type="protein sequence ID" value="RDK86738.1"/>
    <property type="molecule type" value="Genomic_DNA"/>
</dbReference>
<evidence type="ECO:0000313" key="3">
    <source>
        <dbReference type="EMBL" id="RDK86738.1"/>
    </source>
</evidence>
<dbReference type="InterPro" id="IPR038673">
    <property type="entry name" value="OprB_sf"/>
</dbReference>
<dbReference type="GO" id="GO:0008643">
    <property type="term" value="P:carbohydrate transport"/>
    <property type="evidence" value="ECO:0007669"/>
    <property type="project" value="InterPro"/>
</dbReference>
<gene>
    <name evidence="3" type="ORF">C8D90_11012</name>
</gene>
<dbReference type="GO" id="GO:0016020">
    <property type="term" value="C:membrane"/>
    <property type="evidence" value="ECO:0007669"/>
    <property type="project" value="InterPro"/>
</dbReference>
<dbReference type="GO" id="GO:0015288">
    <property type="term" value="F:porin activity"/>
    <property type="evidence" value="ECO:0007669"/>
    <property type="project" value="InterPro"/>
</dbReference>
<feature type="signal peptide" evidence="2">
    <location>
        <begin position="1"/>
        <end position="27"/>
    </location>
</feature>
<feature type="chain" id="PRO_5016487512" evidence="2">
    <location>
        <begin position="28"/>
        <end position="451"/>
    </location>
</feature>
<evidence type="ECO:0000256" key="2">
    <source>
        <dbReference type="RuleBase" id="RU363072"/>
    </source>
</evidence>
<reference evidence="3 4" key="1">
    <citation type="submission" date="2018-07" db="EMBL/GenBank/DDBJ databases">
        <title>Genomic Encyclopedia of Type Strains, Phase IV (KMG-IV): sequencing the most valuable type-strain genomes for metagenomic binning, comparative biology and taxonomic classification.</title>
        <authorList>
            <person name="Goeker M."/>
        </authorList>
    </citation>
    <scope>NUCLEOTIDE SEQUENCE [LARGE SCALE GENOMIC DNA]</scope>
    <source>
        <strain evidence="3 4">DSM 103736</strain>
    </source>
</reference>
<comment type="caution">
    <text evidence="3">The sequence shown here is derived from an EMBL/GenBank/DDBJ whole genome shotgun (WGS) entry which is preliminary data.</text>
</comment>
<dbReference type="Pfam" id="PF04966">
    <property type="entry name" value="OprB"/>
    <property type="match status" value="1"/>
</dbReference>
<keyword evidence="4" id="KW-1185">Reference proteome</keyword>
<keyword evidence="2" id="KW-0732">Signal</keyword>
<dbReference type="PANTHER" id="PTHR37944:SF1">
    <property type="entry name" value="PORIN B"/>
    <property type="match status" value="1"/>
</dbReference>
<proteinExistence type="inferred from homology"/>
<comment type="similarity">
    <text evidence="1 2">Belongs to the OprB family.</text>
</comment>
<accession>A0A370QEE7</accession>
<evidence type="ECO:0000313" key="4">
    <source>
        <dbReference type="Proteomes" id="UP000254848"/>
    </source>
</evidence>
<name>A0A370QEE7_9GAMM</name>
<sequence>MGGENMNKLIKRGTMLLVLLHPLLALANDTFFSPTAKNMTGDWGGVRTDLRHHGYDFTLEYSSMTATNVSGGYDRDKTVRYSDQYILGVDLDLEKIFGIREGEFRASVNNRNGRDLTQDRLQDPRAPVIGSGVQSNYGRGQTWHATQFWFKKSWWDKKLDLKVGLMPPGEDFDNSGCFFQNLSLCGSLAGHGSGVWYNTPIGQWGSRVKYSPAPAFYVQAGAFQYNPNYATRHGSFELDGTGHLGYMYLVELGYLPTLGAAKLPGVWKIGGWYNTADANDVLDDDNGDPYVLTRQAARRHGGRYGGYLYVGQQITRSGSHRQNGLSLFGHLAMNDKDTATMDYQIQAGAIYKGPFAGRPQDFISFGVSKMHANDRVARRAQLLNQMRGIDDYDNPLYVPVRKAEYAAELHYSLRITPWLAVRPNLQLLAHPGGSEEIKDAWVVGNQVTIKF</sequence>
<dbReference type="AlphaFoldDB" id="A0A370QEE7"/>